<dbReference type="Pfam" id="PF01381">
    <property type="entry name" value="HTH_3"/>
    <property type="match status" value="1"/>
</dbReference>
<name>A0A0A7EBI7_9GAMM</name>
<keyword evidence="1" id="KW-0805">Transcription regulation</keyword>
<dbReference type="GO" id="GO:0003677">
    <property type="term" value="F:DNA binding"/>
    <property type="evidence" value="ECO:0007669"/>
    <property type="project" value="UniProtKB-KW"/>
</dbReference>
<dbReference type="eggNOG" id="COG1396">
    <property type="taxonomic scope" value="Bacteria"/>
</dbReference>
<evidence type="ECO:0000256" key="1">
    <source>
        <dbReference type="ARBA" id="ARBA00023015"/>
    </source>
</evidence>
<dbReference type="SMART" id="SM00530">
    <property type="entry name" value="HTH_XRE"/>
    <property type="match status" value="1"/>
</dbReference>
<dbReference type="InterPro" id="IPR001387">
    <property type="entry name" value="Cro/C1-type_HTH"/>
</dbReference>
<dbReference type="STRING" id="1348114.OM33_01255"/>
<keyword evidence="3" id="KW-0804">Transcription</keyword>
<dbReference type="Proteomes" id="UP000030341">
    <property type="component" value="Chromosome 1"/>
</dbReference>
<dbReference type="SUPFAM" id="SSF47413">
    <property type="entry name" value="lambda repressor-like DNA-binding domains"/>
    <property type="match status" value="1"/>
</dbReference>
<sequence>MDDFAKKLGKNIKLMRVYKDQSQAELSFKSGLDQSYLSRVENGTVNVTVIKLCQMAKALECNLIELIPEIDDTSAL</sequence>
<keyword evidence="2" id="KW-0238">DNA-binding</keyword>
<accession>A0A0A7EBI7</accession>
<feature type="domain" description="HTH cro/C1-type" evidence="4">
    <location>
        <begin position="12"/>
        <end position="66"/>
    </location>
</feature>
<dbReference type="InterPro" id="IPR010982">
    <property type="entry name" value="Lambda_DNA-bd_dom_sf"/>
</dbReference>
<dbReference type="GO" id="GO:0003700">
    <property type="term" value="F:DNA-binding transcription factor activity"/>
    <property type="evidence" value="ECO:0007669"/>
    <property type="project" value="TreeGrafter"/>
</dbReference>
<evidence type="ECO:0000256" key="3">
    <source>
        <dbReference type="ARBA" id="ARBA00023163"/>
    </source>
</evidence>
<evidence type="ECO:0000259" key="4">
    <source>
        <dbReference type="PROSITE" id="PS50943"/>
    </source>
</evidence>
<keyword evidence="6" id="KW-1185">Reference proteome</keyword>
<dbReference type="HOGENOM" id="CLU_066192_29_1_6"/>
<dbReference type="Gene3D" id="1.10.260.40">
    <property type="entry name" value="lambda repressor-like DNA-binding domains"/>
    <property type="match status" value="1"/>
</dbReference>
<dbReference type="PANTHER" id="PTHR46797:SF23">
    <property type="entry name" value="HTH-TYPE TRANSCRIPTIONAL REGULATOR SUTR"/>
    <property type="match status" value="1"/>
</dbReference>
<evidence type="ECO:0000313" key="6">
    <source>
        <dbReference type="Proteomes" id="UP000030341"/>
    </source>
</evidence>
<dbReference type="GO" id="GO:0005829">
    <property type="term" value="C:cytosol"/>
    <property type="evidence" value="ECO:0007669"/>
    <property type="project" value="TreeGrafter"/>
</dbReference>
<gene>
    <name evidence="5" type="ORF">OM33_01255</name>
</gene>
<dbReference type="PANTHER" id="PTHR46797">
    <property type="entry name" value="HTH-TYPE TRANSCRIPTIONAL REGULATOR"/>
    <property type="match status" value="1"/>
</dbReference>
<dbReference type="EMBL" id="CP009888">
    <property type="protein sequence ID" value="AIY63934.1"/>
    <property type="molecule type" value="Genomic_DNA"/>
</dbReference>
<reference evidence="5 6" key="1">
    <citation type="submission" date="2014-11" db="EMBL/GenBank/DDBJ databases">
        <title>Complete Genome Sequence of Pseudoalteromonas sp. Strain OCN003 Isolated from Kaneohe Bay, Oahu, Hawaii.</title>
        <authorList>
            <person name="Beurmann S."/>
            <person name="Videau P."/>
            <person name="Ushijima B."/>
            <person name="Smith A.M."/>
            <person name="Aeby G.S."/>
            <person name="Callahan S.M."/>
            <person name="Belcaid M."/>
        </authorList>
    </citation>
    <scope>NUCLEOTIDE SEQUENCE [LARGE SCALE GENOMIC DNA]</scope>
    <source>
        <strain evidence="5 6">OCN003</strain>
    </source>
</reference>
<dbReference type="PROSITE" id="PS50943">
    <property type="entry name" value="HTH_CROC1"/>
    <property type="match status" value="1"/>
</dbReference>
<dbReference type="RefSeq" id="WP_038637693.1">
    <property type="nucleotide sequence ID" value="NZ_CP009888.1"/>
</dbReference>
<evidence type="ECO:0000256" key="2">
    <source>
        <dbReference type="ARBA" id="ARBA00023125"/>
    </source>
</evidence>
<dbReference type="InterPro" id="IPR050807">
    <property type="entry name" value="TransReg_Diox_bact_type"/>
</dbReference>
<protein>
    <recommendedName>
        <fullName evidence="4">HTH cro/C1-type domain-containing protein</fullName>
    </recommendedName>
</protein>
<proteinExistence type="predicted"/>
<organism evidence="5 6">
    <name type="scientific">Pseudoalteromonas piratica</name>
    <dbReference type="NCBI Taxonomy" id="1348114"/>
    <lineage>
        <taxon>Bacteria</taxon>
        <taxon>Pseudomonadati</taxon>
        <taxon>Pseudomonadota</taxon>
        <taxon>Gammaproteobacteria</taxon>
        <taxon>Alteromonadales</taxon>
        <taxon>Pseudoalteromonadaceae</taxon>
        <taxon>Pseudoalteromonas</taxon>
    </lineage>
</organism>
<dbReference type="AlphaFoldDB" id="A0A0A7EBI7"/>
<evidence type="ECO:0000313" key="5">
    <source>
        <dbReference type="EMBL" id="AIY63934.1"/>
    </source>
</evidence>
<dbReference type="CDD" id="cd00093">
    <property type="entry name" value="HTH_XRE"/>
    <property type="match status" value="1"/>
</dbReference>
<dbReference type="OrthoDB" id="9800901at2"/>
<dbReference type="KEGG" id="pseo:OM33_01255"/>